<accession>A0A2N0TVH0</accession>
<keyword evidence="1" id="KW-1133">Transmembrane helix</keyword>
<dbReference type="Pfam" id="PF04773">
    <property type="entry name" value="FecR"/>
    <property type="match status" value="1"/>
</dbReference>
<feature type="domain" description="Protein FecR C-terminal" evidence="3">
    <location>
        <begin position="249"/>
        <end position="314"/>
    </location>
</feature>
<feature type="domain" description="FecR protein" evidence="2">
    <location>
        <begin position="110"/>
        <end position="203"/>
    </location>
</feature>
<evidence type="ECO:0000313" key="5">
    <source>
        <dbReference type="Proteomes" id="UP000232673"/>
    </source>
</evidence>
<dbReference type="Gene3D" id="2.60.120.1440">
    <property type="match status" value="1"/>
</dbReference>
<dbReference type="InterPro" id="IPR032508">
    <property type="entry name" value="FecR_C"/>
</dbReference>
<dbReference type="Gene3D" id="3.55.50.30">
    <property type="match status" value="1"/>
</dbReference>
<evidence type="ECO:0000259" key="3">
    <source>
        <dbReference type="Pfam" id="PF16344"/>
    </source>
</evidence>
<dbReference type="STRING" id="447422.SAMN05660903_03678"/>
<dbReference type="GO" id="GO:0016989">
    <property type="term" value="F:sigma factor antagonist activity"/>
    <property type="evidence" value="ECO:0007669"/>
    <property type="project" value="TreeGrafter"/>
</dbReference>
<protein>
    <recommendedName>
        <fullName evidence="6">Anti-sigma factor</fullName>
    </recommendedName>
</protein>
<dbReference type="PANTHER" id="PTHR30273:SF2">
    <property type="entry name" value="PROTEIN FECR"/>
    <property type="match status" value="1"/>
</dbReference>
<feature type="transmembrane region" description="Helical" evidence="1">
    <location>
        <begin position="74"/>
        <end position="94"/>
    </location>
</feature>
<dbReference type="Proteomes" id="UP000232673">
    <property type="component" value="Unassembled WGS sequence"/>
</dbReference>
<reference evidence="4 5" key="1">
    <citation type="submission" date="2015-10" db="EMBL/GenBank/DDBJ databases">
        <title>Draft genome sequence of Salegentibacter salinarum KCTC 12975.</title>
        <authorList>
            <person name="Lin W."/>
            <person name="Zheng Q."/>
        </authorList>
    </citation>
    <scope>NUCLEOTIDE SEQUENCE [LARGE SCALE GENOMIC DNA]</scope>
    <source>
        <strain evidence="4 5">KCTC 12975</strain>
    </source>
</reference>
<proteinExistence type="predicted"/>
<gene>
    <name evidence="4" type="ORF">APR41_17845</name>
</gene>
<dbReference type="FunFam" id="2.60.120.1440:FF:000001">
    <property type="entry name" value="Putative anti-sigma factor"/>
    <property type="match status" value="1"/>
</dbReference>
<dbReference type="PANTHER" id="PTHR30273">
    <property type="entry name" value="PERIPLASMIC SIGNAL SENSOR AND SIGMA FACTOR ACTIVATOR FECR-RELATED"/>
    <property type="match status" value="1"/>
</dbReference>
<name>A0A2N0TVH0_9FLAO</name>
<dbReference type="EMBL" id="LKTS01000022">
    <property type="protein sequence ID" value="PKD18658.1"/>
    <property type="molecule type" value="Genomic_DNA"/>
</dbReference>
<dbReference type="InterPro" id="IPR012373">
    <property type="entry name" value="Ferrdict_sens_TM"/>
</dbReference>
<keyword evidence="1" id="KW-0812">Transmembrane</keyword>
<dbReference type="AlphaFoldDB" id="A0A2N0TVH0"/>
<sequence length="323" mass="37068">MRKEDLIQFIKGSGNKRFQQSVIDWVKTSPENRRYYNRVKADYVSKFQVDHHIDIDKEFDRFLVRKQQGHNQRIFFKVASVIVLALLAGGGWFLTKADLSSTTPLAVYEAQPSLMEEITLPDGSKVSLNSGSIIEIADDFNKSNREVYLEGEAFFEVERDEARPFVVSTSSDLKVRVLGTSFNVKSYKTDQTIETTLVSGKVELLQNNRKKSGIALFPNQKATFDKVEDRINIEKVSTFNITSWKDGVLIFDNEPIQNVLNSLERWYDVEIKIKDSVISTYTFSGKVKRKTDIEEVLELLEASSPIKYHLNEKQKTFILSKNN</sequence>
<dbReference type="InterPro" id="IPR006860">
    <property type="entry name" value="FecR"/>
</dbReference>
<dbReference type="PIRSF" id="PIRSF018266">
    <property type="entry name" value="FecR"/>
    <property type="match status" value="1"/>
</dbReference>
<evidence type="ECO:0000256" key="1">
    <source>
        <dbReference type="SAM" id="Phobius"/>
    </source>
</evidence>
<dbReference type="Pfam" id="PF16344">
    <property type="entry name" value="FecR_C"/>
    <property type="match status" value="1"/>
</dbReference>
<dbReference type="RefSeq" id="WP_079714626.1">
    <property type="nucleotide sequence ID" value="NZ_FUZC01000025.1"/>
</dbReference>
<keyword evidence="1" id="KW-0472">Membrane</keyword>
<keyword evidence="5" id="KW-1185">Reference proteome</keyword>
<evidence type="ECO:0000259" key="2">
    <source>
        <dbReference type="Pfam" id="PF04773"/>
    </source>
</evidence>
<evidence type="ECO:0000313" key="4">
    <source>
        <dbReference type="EMBL" id="PKD18658.1"/>
    </source>
</evidence>
<comment type="caution">
    <text evidence="4">The sequence shown here is derived from an EMBL/GenBank/DDBJ whole genome shotgun (WGS) entry which is preliminary data.</text>
</comment>
<dbReference type="OrthoDB" id="1097132at2"/>
<organism evidence="4 5">
    <name type="scientific">Salegentibacter salinarum</name>
    <dbReference type="NCBI Taxonomy" id="447422"/>
    <lineage>
        <taxon>Bacteria</taxon>
        <taxon>Pseudomonadati</taxon>
        <taxon>Bacteroidota</taxon>
        <taxon>Flavobacteriia</taxon>
        <taxon>Flavobacteriales</taxon>
        <taxon>Flavobacteriaceae</taxon>
        <taxon>Salegentibacter</taxon>
    </lineage>
</organism>
<evidence type="ECO:0008006" key="6">
    <source>
        <dbReference type="Google" id="ProtNLM"/>
    </source>
</evidence>